<evidence type="ECO:0000313" key="2">
    <source>
        <dbReference type="Proteomes" id="UP000075243"/>
    </source>
</evidence>
<sequence>IGMSDMDITRFVELLNCKRLNFPFTYLGVPIGTNSRKMETKQPIIAKFTKKLSSWKKKYLSMVGRIYVINK</sequence>
<dbReference type="PANTHER" id="PTHR33116:SF78">
    <property type="entry name" value="OS12G0587133 PROTEIN"/>
    <property type="match status" value="1"/>
</dbReference>
<evidence type="ECO:0000313" key="1">
    <source>
        <dbReference type="EMBL" id="KYP43194.1"/>
    </source>
</evidence>
<reference evidence="1" key="1">
    <citation type="journal article" date="2012" name="Nat. Biotechnol.">
        <title>Draft genome sequence of pigeonpea (Cajanus cajan), an orphan legume crop of resource-poor farmers.</title>
        <authorList>
            <person name="Varshney R.K."/>
            <person name="Chen W."/>
            <person name="Li Y."/>
            <person name="Bharti A.K."/>
            <person name="Saxena R.K."/>
            <person name="Schlueter J.A."/>
            <person name="Donoghue M.T."/>
            <person name="Azam S."/>
            <person name="Fan G."/>
            <person name="Whaley A.M."/>
            <person name="Farmer A.D."/>
            <person name="Sheridan J."/>
            <person name="Iwata A."/>
            <person name="Tuteja R."/>
            <person name="Penmetsa R.V."/>
            <person name="Wu W."/>
            <person name="Upadhyaya H.D."/>
            <person name="Yang S.P."/>
            <person name="Shah T."/>
            <person name="Saxena K.B."/>
            <person name="Michael T."/>
            <person name="McCombie W.R."/>
            <person name="Yang B."/>
            <person name="Zhang G."/>
            <person name="Yang H."/>
            <person name="Wang J."/>
            <person name="Spillane C."/>
            <person name="Cook D.R."/>
            <person name="May G.D."/>
            <person name="Xu X."/>
            <person name="Jackson S.A."/>
        </authorList>
    </citation>
    <scope>NUCLEOTIDE SEQUENCE [LARGE SCALE GENOMIC DNA]</scope>
</reference>
<keyword evidence="2" id="KW-1185">Reference proteome</keyword>
<proteinExistence type="predicted"/>
<dbReference type="Gramene" id="C.cajan_33134.t">
    <property type="protein sequence ID" value="C.cajan_33134.t.cds1"/>
    <property type="gene ID" value="C.cajan_33134"/>
</dbReference>
<accession>A0A151RKV7</accession>
<dbReference type="PANTHER" id="PTHR33116">
    <property type="entry name" value="REVERSE TRANSCRIPTASE ZINC-BINDING DOMAIN-CONTAINING PROTEIN-RELATED-RELATED"/>
    <property type="match status" value="1"/>
</dbReference>
<organism evidence="1 2">
    <name type="scientific">Cajanus cajan</name>
    <name type="common">Pigeon pea</name>
    <name type="synonym">Cajanus indicus</name>
    <dbReference type="NCBI Taxonomy" id="3821"/>
    <lineage>
        <taxon>Eukaryota</taxon>
        <taxon>Viridiplantae</taxon>
        <taxon>Streptophyta</taxon>
        <taxon>Embryophyta</taxon>
        <taxon>Tracheophyta</taxon>
        <taxon>Spermatophyta</taxon>
        <taxon>Magnoliopsida</taxon>
        <taxon>eudicotyledons</taxon>
        <taxon>Gunneridae</taxon>
        <taxon>Pentapetalae</taxon>
        <taxon>rosids</taxon>
        <taxon>fabids</taxon>
        <taxon>Fabales</taxon>
        <taxon>Fabaceae</taxon>
        <taxon>Papilionoideae</taxon>
        <taxon>50 kb inversion clade</taxon>
        <taxon>NPAAA clade</taxon>
        <taxon>indigoferoid/millettioid clade</taxon>
        <taxon>Phaseoleae</taxon>
        <taxon>Cajanus</taxon>
    </lineage>
</organism>
<name>A0A151RKV7_CAJCA</name>
<feature type="non-terminal residue" evidence="1">
    <location>
        <position position="1"/>
    </location>
</feature>
<dbReference type="AlphaFoldDB" id="A0A151RKV7"/>
<dbReference type="Proteomes" id="UP000075243">
    <property type="component" value="Unassembled WGS sequence"/>
</dbReference>
<protein>
    <submittedName>
        <fullName evidence="1">Uncharacterized protein</fullName>
    </submittedName>
</protein>
<dbReference type="EMBL" id="KQ483679">
    <property type="protein sequence ID" value="KYP43194.1"/>
    <property type="molecule type" value="Genomic_DNA"/>
</dbReference>
<gene>
    <name evidence="1" type="ORF">KK1_035386</name>
</gene>